<dbReference type="Pfam" id="PF00628">
    <property type="entry name" value="PHD"/>
    <property type="match status" value="1"/>
</dbReference>
<keyword evidence="4" id="KW-0808">Transferase</keyword>
<proteinExistence type="predicted"/>
<dbReference type="CDD" id="cd20387">
    <property type="entry name" value="Tudor_UHRF_rpt1"/>
    <property type="match status" value="1"/>
</dbReference>
<dbReference type="GO" id="GO:0003677">
    <property type="term" value="F:DNA binding"/>
    <property type="evidence" value="ECO:0007669"/>
    <property type="project" value="UniProtKB-KW"/>
</dbReference>
<dbReference type="SMART" id="SM00466">
    <property type="entry name" value="SRA"/>
    <property type="match status" value="1"/>
</dbReference>
<feature type="domain" description="YDG" evidence="18">
    <location>
        <begin position="411"/>
        <end position="573"/>
    </location>
</feature>
<keyword evidence="10 13" id="KW-0539">Nucleus</keyword>
<dbReference type="InterPro" id="IPR045134">
    <property type="entry name" value="UHRF1/2-like"/>
</dbReference>
<dbReference type="GO" id="GO:0044027">
    <property type="term" value="P:negative regulation of gene expression via chromosomal CpG island methylation"/>
    <property type="evidence" value="ECO:0007669"/>
    <property type="project" value="TreeGrafter"/>
</dbReference>
<gene>
    <name evidence="19" type="ORF">g.8726</name>
</gene>
<dbReference type="Gene3D" id="2.30.30.1150">
    <property type="match status" value="1"/>
</dbReference>
<dbReference type="GO" id="GO:0061630">
    <property type="term" value="F:ubiquitin protein ligase activity"/>
    <property type="evidence" value="ECO:0007669"/>
    <property type="project" value="UniProtKB-EC"/>
</dbReference>
<feature type="compositionally biased region" description="Basic and acidic residues" evidence="14">
    <location>
        <begin position="80"/>
        <end position="104"/>
    </location>
</feature>
<dbReference type="GO" id="GO:0016567">
    <property type="term" value="P:protein ubiquitination"/>
    <property type="evidence" value="ECO:0007669"/>
    <property type="project" value="UniProtKB-UniPathway"/>
</dbReference>
<dbReference type="SUPFAM" id="SSF57903">
    <property type="entry name" value="FYVE/PHD zinc finger"/>
    <property type="match status" value="1"/>
</dbReference>
<evidence type="ECO:0000313" key="19">
    <source>
        <dbReference type="EMBL" id="JAT23791.1"/>
    </source>
</evidence>
<dbReference type="SMART" id="SM00184">
    <property type="entry name" value="RING"/>
    <property type="match status" value="2"/>
</dbReference>
<dbReference type="AlphaFoldDB" id="A0A1B6LJB4"/>
<dbReference type="PANTHER" id="PTHR14140:SF45">
    <property type="entry name" value="RING-TYPE E3 UBIQUITIN TRANSFERASE"/>
    <property type="match status" value="1"/>
</dbReference>
<dbReference type="InterPro" id="IPR015947">
    <property type="entry name" value="PUA-like_sf"/>
</dbReference>
<keyword evidence="11" id="KW-0131">Cell cycle</keyword>
<dbReference type="InterPro" id="IPR001841">
    <property type="entry name" value="Znf_RING"/>
</dbReference>
<evidence type="ECO:0000256" key="1">
    <source>
        <dbReference type="ARBA" id="ARBA00000900"/>
    </source>
</evidence>
<dbReference type="GO" id="GO:0008270">
    <property type="term" value="F:zinc ion binding"/>
    <property type="evidence" value="ECO:0007669"/>
    <property type="project" value="UniProtKB-KW"/>
</dbReference>
<dbReference type="Gene3D" id="2.30.30.140">
    <property type="match status" value="1"/>
</dbReference>
<comment type="catalytic activity">
    <reaction evidence="1">
        <text>S-ubiquitinyl-[E2 ubiquitin-conjugating enzyme]-L-cysteine + [acceptor protein]-L-lysine = [E2 ubiquitin-conjugating enzyme]-L-cysteine + N(6)-ubiquitinyl-[acceptor protein]-L-lysine.</text>
        <dbReference type="EC" id="2.3.2.27"/>
    </reaction>
</comment>
<dbReference type="InterPro" id="IPR000626">
    <property type="entry name" value="Ubiquitin-like_dom"/>
</dbReference>
<dbReference type="InterPro" id="IPR021991">
    <property type="entry name" value="TTD_dom"/>
</dbReference>
<dbReference type="InterPro" id="IPR019787">
    <property type="entry name" value="Znf_PHD-finger"/>
</dbReference>
<feature type="region of interest" description="Disordered" evidence="14">
    <location>
        <begin position="609"/>
        <end position="641"/>
    </location>
</feature>
<dbReference type="EC" id="2.3.2.27" evidence="3"/>
<evidence type="ECO:0000256" key="2">
    <source>
        <dbReference type="ARBA" id="ARBA00004906"/>
    </source>
</evidence>
<dbReference type="PROSITE" id="PS00518">
    <property type="entry name" value="ZF_RING_1"/>
    <property type="match status" value="1"/>
</dbReference>
<dbReference type="SMART" id="SM00249">
    <property type="entry name" value="PHD"/>
    <property type="match status" value="1"/>
</dbReference>
<evidence type="ECO:0000256" key="3">
    <source>
        <dbReference type="ARBA" id="ARBA00012483"/>
    </source>
</evidence>
<dbReference type="InterPro" id="IPR003105">
    <property type="entry name" value="SRA_YDG"/>
</dbReference>
<protein>
    <recommendedName>
        <fullName evidence="3">RING-type E3 ubiquitin transferase</fullName>
        <ecNumber evidence="3">2.3.2.27</ecNumber>
    </recommendedName>
</protein>
<evidence type="ECO:0000256" key="4">
    <source>
        <dbReference type="ARBA" id="ARBA00022679"/>
    </source>
</evidence>
<dbReference type="InterPro" id="IPR036987">
    <property type="entry name" value="SRA-YDG_sf"/>
</dbReference>
<comment type="pathway">
    <text evidence="2">Protein modification; protein ubiquitination.</text>
</comment>
<dbReference type="Pfam" id="PF02182">
    <property type="entry name" value="SAD_SRA"/>
    <property type="match status" value="1"/>
</dbReference>
<dbReference type="SMART" id="SM00213">
    <property type="entry name" value="UBQ"/>
    <property type="match status" value="1"/>
</dbReference>
<dbReference type="PROSITE" id="PS51015">
    <property type="entry name" value="YDG"/>
    <property type="match status" value="1"/>
</dbReference>
<dbReference type="CDD" id="cd15525">
    <property type="entry name" value="PHD_UHRF1_2"/>
    <property type="match status" value="1"/>
</dbReference>
<dbReference type="PROSITE" id="PS50016">
    <property type="entry name" value="ZF_PHD_2"/>
    <property type="match status" value="1"/>
</dbReference>
<keyword evidence="9" id="KW-0238">DNA-binding</keyword>
<dbReference type="PRINTS" id="PR00348">
    <property type="entry name" value="UBIQUITIN"/>
</dbReference>
<evidence type="ECO:0000259" key="18">
    <source>
        <dbReference type="PROSITE" id="PS51015"/>
    </source>
</evidence>
<evidence type="ECO:0000256" key="5">
    <source>
        <dbReference type="ARBA" id="ARBA00022723"/>
    </source>
</evidence>
<dbReference type="InterPro" id="IPR017907">
    <property type="entry name" value="Znf_RING_CS"/>
</dbReference>
<evidence type="ECO:0000256" key="14">
    <source>
        <dbReference type="SAM" id="MobiDB-lite"/>
    </source>
</evidence>
<organism evidence="19">
    <name type="scientific">Graphocephala atropunctata</name>
    <dbReference type="NCBI Taxonomy" id="36148"/>
    <lineage>
        <taxon>Eukaryota</taxon>
        <taxon>Metazoa</taxon>
        <taxon>Ecdysozoa</taxon>
        <taxon>Arthropoda</taxon>
        <taxon>Hexapoda</taxon>
        <taxon>Insecta</taxon>
        <taxon>Pterygota</taxon>
        <taxon>Neoptera</taxon>
        <taxon>Paraneoptera</taxon>
        <taxon>Hemiptera</taxon>
        <taxon>Auchenorrhyncha</taxon>
        <taxon>Membracoidea</taxon>
        <taxon>Cicadellidae</taxon>
        <taxon>Cicadellinae</taxon>
        <taxon>Cicadellini</taxon>
        <taxon>Graphocephala</taxon>
    </lineage>
</organism>
<comment type="subcellular location">
    <subcellularLocation>
        <location evidence="13">Nucleus</location>
    </subcellularLocation>
</comment>
<keyword evidence="8" id="KW-0862">Zinc</keyword>
<evidence type="ECO:0000259" key="15">
    <source>
        <dbReference type="PROSITE" id="PS50016"/>
    </source>
</evidence>
<dbReference type="PANTHER" id="PTHR14140">
    <property type="entry name" value="E3 UBIQUITIN-PROTEIN LIGASE UHRF-RELATED"/>
    <property type="match status" value="1"/>
</dbReference>
<dbReference type="Gene3D" id="3.30.40.10">
    <property type="entry name" value="Zinc/RING finger domain, C3HC4 (zinc finger)"/>
    <property type="match status" value="1"/>
</dbReference>
<keyword evidence="7" id="KW-0833">Ubl conjugation pathway</keyword>
<dbReference type="GO" id="GO:0005634">
    <property type="term" value="C:nucleus"/>
    <property type="evidence" value="ECO:0007669"/>
    <property type="project" value="UniProtKB-SubCell"/>
</dbReference>
<keyword evidence="5" id="KW-0479">Metal-binding</keyword>
<evidence type="ECO:0000256" key="9">
    <source>
        <dbReference type="ARBA" id="ARBA00023125"/>
    </source>
</evidence>
<dbReference type="InterPro" id="IPR011011">
    <property type="entry name" value="Znf_FYVE_PHD"/>
</dbReference>
<dbReference type="InterPro" id="IPR013083">
    <property type="entry name" value="Znf_RING/FYVE/PHD"/>
</dbReference>
<dbReference type="InterPro" id="IPR029071">
    <property type="entry name" value="Ubiquitin-like_domsf"/>
</dbReference>
<dbReference type="PROSITE" id="PS50089">
    <property type="entry name" value="ZF_RING_2"/>
    <property type="match status" value="1"/>
</dbReference>
<sequence>MYIQVRTVDAKTKITLDISKTAKVQELKKLIESNLNISPDKQRLFFRGKQLEDEYSLFDYNINVNDVVQIMEKVSVSTADKQENTESKAGSSHDHTEPVDKSPFDDFLGEPVENSCYFKVGEYVDARDTTYGAWFEGKINKIYEDKNYEQNKEMFKSDESSGWPHDGYFYEVAFEEDGKVACTIKTRLLDIRPRAQEKIQFEHLKAGDKVLANYNIEDPTKRGYWYDCTISNVKPGKNKNLTAEVNVGLTCLKDCKILFTDDVMRFGEIKPLSEREPNIDNEPTARQTEIPMSCEHCNNNERRKCRECGCHVCGLKTDENKQIMCDECDYAFHIWCLTPPLDKIPEVDDWYCHECKNDENEIVSAGGKLKESKKKAKMASKQNNTSRDWGKGMACVGRTKVCTIVPFDHFGPIPGVEVGTQWKFRMQASEAGVHRPHVAGIHGRENLGAFSIVLSGGYEDDVDKGDEVVYTGSGGRDLSGNKRTNAQGFDQKLSRLNKAIALNCNVPLNQKGAEAKNWRGGKPVRVIRNYKLAKHSKFAPAEGNRYDGIYKVVKYYPEKGQSGFTVWRFVFRRDDPVPAPWTKEGKERIETLGLEMQYPEGYLEALESKEKVKDTDEDPEMPKSKGKKRILEESPNSQPKAATKKVKVVKFSLEDDVLLGIQKDTENEKLWEECKEETCFGKPKFIAKVEESFTCICCTELVYKPITTPCLHNFCSACLKRSFQAEVTTCPTCRSPLDKEILKKINSALQDALLQLFPGYTGSR</sequence>
<dbReference type="SUPFAM" id="SSF57850">
    <property type="entry name" value="RING/U-box"/>
    <property type="match status" value="1"/>
</dbReference>
<keyword evidence="6 12" id="KW-0863">Zinc-finger</keyword>
<dbReference type="Gene3D" id="3.10.20.90">
    <property type="entry name" value="Phosphatidylinositol 3-kinase Catalytic Subunit, Chain A, domain 1"/>
    <property type="match status" value="1"/>
</dbReference>
<dbReference type="SUPFAM" id="SSF88697">
    <property type="entry name" value="PUA domain-like"/>
    <property type="match status" value="1"/>
</dbReference>
<dbReference type="InterPro" id="IPR001965">
    <property type="entry name" value="Znf_PHD"/>
</dbReference>
<dbReference type="Pfam" id="PF00240">
    <property type="entry name" value="ubiquitin"/>
    <property type="match status" value="1"/>
</dbReference>
<reference evidence="19" key="1">
    <citation type="submission" date="2015-11" db="EMBL/GenBank/DDBJ databases">
        <title>De novo transcriptome assembly of four potential Pierce s Disease insect vectors from Arizona vineyards.</title>
        <authorList>
            <person name="Tassone E.E."/>
        </authorList>
    </citation>
    <scope>NUCLEOTIDE SEQUENCE</scope>
</reference>
<dbReference type="FunFam" id="2.30.280.10:FF:000001">
    <property type="entry name" value="E3 ubiquitin-protein ligase UHRF1 isoform 1"/>
    <property type="match status" value="1"/>
</dbReference>
<evidence type="ECO:0000256" key="10">
    <source>
        <dbReference type="ARBA" id="ARBA00023242"/>
    </source>
</evidence>
<accession>A0A1B6LJB4</accession>
<dbReference type="UniPathway" id="UPA00143"/>
<dbReference type="InterPro" id="IPR019956">
    <property type="entry name" value="Ubiquitin_dom"/>
</dbReference>
<evidence type="ECO:0000256" key="6">
    <source>
        <dbReference type="ARBA" id="ARBA00022771"/>
    </source>
</evidence>
<feature type="region of interest" description="Disordered" evidence="14">
    <location>
        <begin position="78"/>
        <end position="104"/>
    </location>
</feature>
<dbReference type="EMBL" id="GEBQ01016186">
    <property type="protein sequence ID" value="JAT23791.1"/>
    <property type="molecule type" value="Transcribed_RNA"/>
</dbReference>
<feature type="domain" description="PHD-type" evidence="15">
    <location>
        <begin position="291"/>
        <end position="358"/>
    </location>
</feature>
<dbReference type="PROSITE" id="PS50053">
    <property type="entry name" value="UBIQUITIN_2"/>
    <property type="match status" value="1"/>
</dbReference>
<dbReference type="SUPFAM" id="SSF54236">
    <property type="entry name" value="Ubiquitin-like"/>
    <property type="match status" value="1"/>
</dbReference>
<dbReference type="InterPro" id="IPR018957">
    <property type="entry name" value="Znf_C3HC4_RING-type"/>
</dbReference>
<evidence type="ECO:0000256" key="8">
    <source>
        <dbReference type="ARBA" id="ARBA00022833"/>
    </source>
</evidence>
<feature type="domain" description="RING-type" evidence="17">
    <location>
        <begin position="695"/>
        <end position="734"/>
    </location>
</feature>
<evidence type="ECO:0000256" key="11">
    <source>
        <dbReference type="ARBA" id="ARBA00023306"/>
    </source>
</evidence>
<evidence type="ECO:0000256" key="13">
    <source>
        <dbReference type="PROSITE-ProRule" id="PRU00358"/>
    </source>
</evidence>
<evidence type="ECO:0000256" key="12">
    <source>
        <dbReference type="PROSITE-ProRule" id="PRU00175"/>
    </source>
</evidence>
<evidence type="ECO:0000259" key="17">
    <source>
        <dbReference type="PROSITE" id="PS50089"/>
    </source>
</evidence>
<feature type="domain" description="Ubiquitin-like" evidence="16">
    <location>
        <begin position="1"/>
        <end position="73"/>
    </location>
</feature>
<dbReference type="Pfam" id="PF12148">
    <property type="entry name" value="TTD"/>
    <property type="match status" value="1"/>
</dbReference>
<name>A0A1B6LJB4_9HEMI</name>
<dbReference type="Gene3D" id="2.30.280.10">
    <property type="entry name" value="SRA-YDG"/>
    <property type="match status" value="1"/>
</dbReference>
<dbReference type="Pfam" id="PF00097">
    <property type="entry name" value="zf-C3HC4"/>
    <property type="match status" value="1"/>
</dbReference>
<evidence type="ECO:0000256" key="7">
    <source>
        <dbReference type="ARBA" id="ARBA00022786"/>
    </source>
</evidence>
<evidence type="ECO:0000259" key="16">
    <source>
        <dbReference type="PROSITE" id="PS50053"/>
    </source>
</evidence>